<protein>
    <submittedName>
        <fullName evidence="3">Uncharacterized protein</fullName>
    </submittedName>
</protein>
<name>A0A810CSF3_9BRAD</name>
<dbReference type="EMBL" id="AP023091">
    <property type="protein sequence ID" value="BCE22231.1"/>
    <property type="molecule type" value="Genomic_DNA"/>
</dbReference>
<reference evidence="1" key="1">
    <citation type="submission" date="2020-05" db="EMBL/GenBank/DDBJ databases">
        <title>Complete genome sequence of Bradyrhizobium diazoefficiens XF1 isolated from soybean nodule.</title>
        <authorList>
            <person name="Noda R."/>
            <person name="Kakizaki K."/>
            <person name="Minamisawa K."/>
        </authorList>
    </citation>
    <scope>NUCLEOTIDE SEQUENCE</scope>
    <source>
        <strain evidence="1">XF1</strain>
    </source>
</reference>
<gene>
    <name evidence="3" type="ORF">XF10B_48100</name>
    <name evidence="1" type="ORF">XF1B_49120</name>
    <name evidence="2" type="ORF">XF4B_48450</name>
</gene>
<reference evidence="3" key="2">
    <citation type="submission" date="2020-05" db="EMBL/GenBank/DDBJ databases">
        <title>Complete genome sequence of Bradyrhizobium diazoefficiens XF10 isolated from soybean nodule.</title>
        <authorList>
            <person name="Noda R."/>
            <person name="Kakizaki K."/>
            <person name="Minamisawa K."/>
        </authorList>
    </citation>
    <scope>NUCLEOTIDE SEQUENCE</scope>
    <source>
        <strain evidence="3">XF10</strain>
    </source>
</reference>
<dbReference type="EMBL" id="AP023094">
    <property type="protein sequence ID" value="BCE48496.1"/>
    <property type="molecule type" value="Genomic_DNA"/>
</dbReference>
<evidence type="ECO:0000313" key="3">
    <source>
        <dbReference type="EMBL" id="BCE92012.1"/>
    </source>
</evidence>
<evidence type="ECO:0000313" key="2">
    <source>
        <dbReference type="EMBL" id="BCE48496.1"/>
    </source>
</evidence>
<accession>A0A810CSF3</accession>
<proteinExistence type="predicted"/>
<sequence length="94" mass="10424">MSQTNINTAQIDAGPVAYQVQRQDDGTVTHKIRIRTTGESVVADLTEEQARFFFNRGQQVVGSFDAPEDLWTKLPTYAAVEADRQRIAARNAAV</sequence>
<dbReference type="AlphaFoldDB" id="A0A810CSF3"/>
<dbReference type="EMBL" id="AP023099">
    <property type="protein sequence ID" value="BCE92012.1"/>
    <property type="molecule type" value="Genomic_DNA"/>
</dbReference>
<evidence type="ECO:0000313" key="1">
    <source>
        <dbReference type="EMBL" id="BCE22231.1"/>
    </source>
</evidence>
<organism evidence="3">
    <name type="scientific">Bradyrhizobium diazoefficiens</name>
    <dbReference type="NCBI Taxonomy" id="1355477"/>
    <lineage>
        <taxon>Bacteria</taxon>
        <taxon>Pseudomonadati</taxon>
        <taxon>Pseudomonadota</taxon>
        <taxon>Alphaproteobacteria</taxon>
        <taxon>Hyphomicrobiales</taxon>
        <taxon>Nitrobacteraceae</taxon>
        <taxon>Bradyrhizobium</taxon>
    </lineage>
</organism>
<reference evidence="2" key="3">
    <citation type="submission" date="2020-05" db="EMBL/GenBank/DDBJ databases">
        <title>Complete genome sequence of Bradyrhizobium diazoefficiens XF4 isolated from soybean nodule.</title>
        <authorList>
            <person name="Noda R."/>
            <person name="Kakizaki K."/>
            <person name="Minamisawa K."/>
        </authorList>
    </citation>
    <scope>NUCLEOTIDE SEQUENCE</scope>
    <source>
        <strain evidence="2">XF4</strain>
    </source>
</reference>